<name>A0A1N7GFD9_9NOCA</name>
<keyword evidence="1" id="KW-0472">Membrane</keyword>
<keyword evidence="1" id="KW-1133">Transmembrane helix</keyword>
<gene>
    <name evidence="2" type="ORF">SAMN05445060_2723</name>
</gene>
<sequence>MANIISILLQTKDETSGVFGKVASNITGSVGTMARSVQTGMNQAAVALGALGVGLTAFEKQSIDYTSQLVASARALSRQSGDTIEDSSKLIYVFQRMGMGADQASVPLRMLAKQIAENSDELKDMHINTQNADGSTRSLSSVLFDVADKFKDMPNGVDKTNAALKLFGRQGTDMIKVLNLGSDGIRQLEDQAAKLGLTITDKTAGAIATYIQSQKDLTDSANGLKVQVGTLTAPVLTRFNETILMVAQRVLDANTPLGKMAVYFAAFGGPVATAAGGLLGFMANVFTISSGLGLFATAILGVTGLIAGGGGLLYAFGNLLGLNFAPLESSSKRLFDQLITSTNDSITHINDLAKTPGWEKPKSAADSTIGQVARYMDRTSDALKSGGFKGAIDMIGNDLRGLDINGILGSWIDKFASFPWEQHTENITNGIVRMLGAMAANTDALVAKSTPSLIKIAEGLISGFIQGIFNYAVQNPLDFALLLISLGFMPAKVVGALGGVLAKIPIAGPIGDWILVSLKAVGDFVTAPIKGFFAGVGDVMVKGIKIGWDGGVAWLKGIVEGGLGGIRNSVLGMFDFVKGFNWGAAISGSAKGIGNALIALLEGGINGALKSLPGSPKISIPRFARGTDFTPGGTFLAGEEGPELIRAPRGSTVYTASETRRMLSDGGSGGGNASLSIANLHVHNELDVQRFLADIGWRLALP</sequence>
<evidence type="ECO:0008006" key="4">
    <source>
        <dbReference type="Google" id="ProtNLM"/>
    </source>
</evidence>
<reference evidence="2 3" key="1">
    <citation type="submission" date="2017-01" db="EMBL/GenBank/DDBJ databases">
        <authorList>
            <person name="Mah S.A."/>
            <person name="Swanson W.J."/>
            <person name="Moy G.W."/>
            <person name="Vacquier V.D."/>
        </authorList>
    </citation>
    <scope>NUCLEOTIDE SEQUENCE [LARGE SCALE GENOMIC DNA]</scope>
    <source>
        <strain evidence="2 3">CPCC 203464</strain>
    </source>
</reference>
<feature type="transmembrane region" description="Helical" evidence="1">
    <location>
        <begin position="260"/>
        <end position="282"/>
    </location>
</feature>
<dbReference type="STRING" id="1344003.SAMN05445060_2723"/>
<dbReference type="Proteomes" id="UP000186218">
    <property type="component" value="Unassembled WGS sequence"/>
</dbReference>
<keyword evidence="1" id="KW-0812">Transmembrane</keyword>
<dbReference type="RefSeq" id="WP_143690363.1">
    <property type="nucleotide sequence ID" value="NZ_FTNT01000008.1"/>
</dbReference>
<accession>A0A1N7GFD9</accession>
<dbReference type="EMBL" id="FTNT01000008">
    <property type="protein sequence ID" value="SIS11303.1"/>
    <property type="molecule type" value="Genomic_DNA"/>
</dbReference>
<protein>
    <recommendedName>
        <fullName evidence="4">Tape measure domain-containing protein</fullName>
    </recommendedName>
</protein>
<evidence type="ECO:0000313" key="2">
    <source>
        <dbReference type="EMBL" id="SIS11303.1"/>
    </source>
</evidence>
<feature type="transmembrane region" description="Helical" evidence="1">
    <location>
        <begin position="294"/>
        <end position="316"/>
    </location>
</feature>
<organism evidence="2 3">
    <name type="scientific">Williamsia sterculiae</name>
    <dbReference type="NCBI Taxonomy" id="1344003"/>
    <lineage>
        <taxon>Bacteria</taxon>
        <taxon>Bacillati</taxon>
        <taxon>Actinomycetota</taxon>
        <taxon>Actinomycetes</taxon>
        <taxon>Mycobacteriales</taxon>
        <taxon>Nocardiaceae</taxon>
        <taxon>Williamsia</taxon>
    </lineage>
</organism>
<evidence type="ECO:0000313" key="3">
    <source>
        <dbReference type="Proteomes" id="UP000186218"/>
    </source>
</evidence>
<dbReference type="AlphaFoldDB" id="A0A1N7GFD9"/>
<keyword evidence="3" id="KW-1185">Reference proteome</keyword>
<evidence type="ECO:0000256" key="1">
    <source>
        <dbReference type="SAM" id="Phobius"/>
    </source>
</evidence>
<dbReference type="OrthoDB" id="4387133at2"/>
<proteinExistence type="predicted"/>